<dbReference type="EMBL" id="SJPX01000004">
    <property type="protein sequence ID" value="TWU49682.1"/>
    <property type="molecule type" value="Genomic_DNA"/>
</dbReference>
<dbReference type="SUPFAM" id="SSF48371">
    <property type="entry name" value="ARM repeat"/>
    <property type="match status" value="1"/>
</dbReference>
<keyword evidence="2" id="KW-1185">Reference proteome</keyword>
<organism evidence="1 2">
    <name type="scientific">Rubripirellula reticaptiva</name>
    <dbReference type="NCBI Taxonomy" id="2528013"/>
    <lineage>
        <taxon>Bacteria</taxon>
        <taxon>Pseudomonadati</taxon>
        <taxon>Planctomycetota</taxon>
        <taxon>Planctomycetia</taxon>
        <taxon>Pirellulales</taxon>
        <taxon>Pirellulaceae</taxon>
        <taxon>Rubripirellula</taxon>
    </lineage>
</organism>
<comment type="caution">
    <text evidence="1">The sequence shown here is derived from an EMBL/GenBank/DDBJ whole genome shotgun (WGS) entry which is preliminary data.</text>
</comment>
<dbReference type="AlphaFoldDB" id="A0A5C6EKM8"/>
<sequence length="513" mass="56310">MPGLSPTFQTLATTRNEAAVDVLMATLDDSNKKLRSQAINALLIRTGQRAPQMLLARWNKLLEEDLKQLRAQPTWMRDVIIAALKSGGEGIETSIEAARSLGLTDAVQELVFLAEVSASREIRSKAGLAVLSLVAPIGRAARQDRSQPTVRGPILARLADSVRRFSMHRNATMVEAFLMASSWGDGDLRAMIAEESEALDLICDRFSKSENQGVMDLLAGFVRRKSISPRILERMQTCTGAGYRDALLSCVGTEPSGNVVRNLRDMGMPKACHGGEELVTQISPERRAALIHLYITANQDNLETMHLITAVLRQGGPGCVSAAAIALGRCEVPSIDFWMRAAVPVADDDREAIAADENAKLLSDLIELLEHDEPALVRGVQRVLAPLHADAMLHKFHNLRPRSRRRLGRVVMMIDTTAVQRVRDSLRHPVLASRLEAIAMADALAIVDLLSDSFTHISREDHQEARMKAAEVMGDAEGEETLKLLQNMIDLPSSTVRDVAIAALDRRQNARSR</sequence>
<dbReference type="OrthoDB" id="235101at2"/>
<protein>
    <recommendedName>
        <fullName evidence="3">HEAT repeat protein</fullName>
    </recommendedName>
</protein>
<gene>
    <name evidence="1" type="ORF">Poly59_43040</name>
</gene>
<evidence type="ECO:0000313" key="1">
    <source>
        <dbReference type="EMBL" id="TWU49682.1"/>
    </source>
</evidence>
<evidence type="ECO:0008006" key="3">
    <source>
        <dbReference type="Google" id="ProtNLM"/>
    </source>
</evidence>
<accession>A0A5C6EKM8</accession>
<dbReference type="Proteomes" id="UP000317977">
    <property type="component" value="Unassembled WGS sequence"/>
</dbReference>
<dbReference type="RefSeq" id="WP_146535895.1">
    <property type="nucleotide sequence ID" value="NZ_SJPX01000004.1"/>
</dbReference>
<name>A0A5C6EKM8_9BACT</name>
<evidence type="ECO:0000313" key="2">
    <source>
        <dbReference type="Proteomes" id="UP000317977"/>
    </source>
</evidence>
<dbReference type="InterPro" id="IPR016024">
    <property type="entry name" value="ARM-type_fold"/>
</dbReference>
<proteinExistence type="predicted"/>
<reference evidence="1 2" key="1">
    <citation type="submission" date="2019-02" db="EMBL/GenBank/DDBJ databases">
        <title>Deep-cultivation of Planctomycetes and their phenomic and genomic characterization uncovers novel biology.</title>
        <authorList>
            <person name="Wiegand S."/>
            <person name="Jogler M."/>
            <person name="Boedeker C."/>
            <person name="Pinto D."/>
            <person name="Vollmers J."/>
            <person name="Rivas-Marin E."/>
            <person name="Kohn T."/>
            <person name="Peeters S.H."/>
            <person name="Heuer A."/>
            <person name="Rast P."/>
            <person name="Oberbeckmann S."/>
            <person name="Bunk B."/>
            <person name="Jeske O."/>
            <person name="Meyerdierks A."/>
            <person name="Storesund J.E."/>
            <person name="Kallscheuer N."/>
            <person name="Luecker S."/>
            <person name="Lage O.M."/>
            <person name="Pohl T."/>
            <person name="Merkel B.J."/>
            <person name="Hornburger P."/>
            <person name="Mueller R.-W."/>
            <person name="Bruemmer F."/>
            <person name="Labrenz M."/>
            <person name="Spormann A.M."/>
            <person name="Op Den Camp H."/>
            <person name="Overmann J."/>
            <person name="Amann R."/>
            <person name="Jetten M.S.M."/>
            <person name="Mascher T."/>
            <person name="Medema M.H."/>
            <person name="Devos D.P."/>
            <person name="Kaster A.-K."/>
            <person name="Ovreas L."/>
            <person name="Rohde M."/>
            <person name="Galperin M.Y."/>
            <person name="Jogler C."/>
        </authorList>
    </citation>
    <scope>NUCLEOTIDE SEQUENCE [LARGE SCALE GENOMIC DNA]</scope>
    <source>
        <strain evidence="1 2">Poly59</strain>
    </source>
</reference>